<reference evidence="9" key="2">
    <citation type="submission" date="2011-02" db="EMBL/GenBank/DDBJ databases">
        <authorList>
            <person name="MacLean D."/>
        </authorList>
    </citation>
    <scope>NUCLEOTIDE SEQUENCE</scope>
</reference>
<feature type="transmembrane region" description="Helical" evidence="7">
    <location>
        <begin position="673"/>
        <end position="691"/>
    </location>
</feature>
<feature type="region of interest" description="Disordered" evidence="6">
    <location>
        <begin position="345"/>
        <end position="373"/>
    </location>
</feature>
<dbReference type="PANTHER" id="PTHR12266:SF0">
    <property type="entry name" value="MITOCHONDRIAL SODIUM_CALCIUM EXCHANGER PROTEIN"/>
    <property type="match status" value="1"/>
</dbReference>
<keyword evidence="4 7" id="KW-1133">Transmembrane helix</keyword>
<feature type="transmembrane region" description="Helical" evidence="7">
    <location>
        <begin position="478"/>
        <end position="497"/>
    </location>
</feature>
<organism evidence="9">
    <name type="scientific">Albugo laibachii Nc14</name>
    <dbReference type="NCBI Taxonomy" id="890382"/>
    <lineage>
        <taxon>Eukaryota</taxon>
        <taxon>Sar</taxon>
        <taxon>Stramenopiles</taxon>
        <taxon>Oomycota</taxon>
        <taxon>Peronosporomycetes</taxon>
        <taxon>Albuginales</taxon>
        <taxon>Albuginaceae</taxon>
        <taxon>Albugo</taxon>
    </lineage>
</organism>
<evidence type="ECO:0000259" key="8">
    <source>
        <dbReference type="Pfam" id="PF01699"/>
    </source>
</evidence>
<reference evidence="9" key="1">
    <citation type="journal article" date="2011" name="PLoS Biol.">
        <title>Gene gain and loss during evolution of obligate parasitism in the white rust pathogen of Arabidopsis thaliana.</title>
        <authorList>
            <person name="Kemen E."/>
            <person name="Gardiner A."/>
            <person name="Schultz-Larsen T."/>
            <person name="Kemen A.C."/>
            <person name="Balmuth A.L."/>
            <person name="Robert-Seilaniantz A."/>
            <person name="Bailey K."/>
            <person name="Holub E."/>
            <person name="Studholme D.J."/>
            <person name="Maclean D."/>
            <person name="Jones J.D."/>
        </authorList>
    </citation>
    <scope>NUCLEOTIDE SEQUENCE</scope>
</reference>
<protein>
    <submittedName>
        <fullName evidence="9">Ca2: Cation Antiporter (CaCA) Family putative</fullName>
    </submittedName>
</protein>
<dbReference type="InterPro" id="IPR044880">
    <property type="entry name" value="NCX_ion-bd_dom_sf"/>
</dbReference>
<dbReference type="GO" id="GO:0016020">
    <property type="term" value="C:membrane"/>
    <property type="evidence" value="ECO:0007669"/>
    <property type="project" value="UniProtKB-SubCell"/>
</dbReference>
<feature type="transmembrane region" description="Helical" evidence="7">
    <location>
        <begin position="195"/>
        <end position="213"/>
    </location>
</feature>
<feature type="transmembrane region" description="Helical" evidence="7">
    <location>
        <begin position="640"/>
        <end position="661"/>
    </location>
</feature>
<feature type="transmembrane region" description="Helical" evidence="7">
    <location>
        <begin position="503"/>
        <end position="521"/>
    </location>
</feature>
<gene>
    <name evidence="9" type="primary">AlNc14C10G1299</name>
    <name evidence="9" type="ORF">ALNC14_014900</name>
</gene>
<evidence type="ECO:0000256" key="7">
    <source>
        <dbReference type="SAM" id="Phobius"/>
    </source>
</evidence>
<feature type="transmembrane region" description="Helical" evidence="7">
    <location>
        <begin position="58"/>
        <end position="80"/>
    </location>
</feature>
<dbReference type="EMBL" id="FR824055">
    <property type="protein sequence ID" value="CCA15347.1"/>
    <property type="molecule type" value="Genomic_DNA"/>
</dbReference>
<feature type="domain" description="Sodium/calcium exchanger membrane region" evidence="8">
    <location>
        <begin position="70"/>
        <end position="211"/>
    </location>
</feature>
<evidence type="ECO:0000313" key="9">
    <source>
        <dbReference type="EMBL" id="CCA15347.1"/>
    </source>
</evidence>
<feature type="transmembrane region" description="Helical" evidence="7">
    <location>
        <begin position="169"/>
        <end position="189"/>
    </location>
</feature>
<feature type="domain" description="Sodium/calcium exchanger membrane region" evidence="8">
    <location>
        <begin position="539"/>
        <end position="687"/>
    </location>
</feature>
<dbReference type="PANTHER" id="PTHR12266">
    <property type="entry name" value="NA+/CA2+ K+ INDEPENDENT EXCHANGER"/>
    <property type="match status" value="1"/>
</dbReference>
<keyword evidence="2" id="KW-0813">Transport</keyword>
<comment type="subcellular location">
    <subcellularLocation>
        <location evidence="1">Membrane</location>
        <topology evidence="1">Multi-pass membrane protein</topology>
    </subcellularLocation>
</comment>
<dbReference type="GO" id="GO:0008324">
    <property type="term" value="F:monoatomic cation transmembrane transporter activity"/>
    <property type="evidence" value="ECO:0007669"/>
    <property type="project" value="TreeGrafter"/>
</dbReference>
<evidence type="ECO:0000256" key="3">
    <source>
        <dbReference type="ARBA" id="ARBA00022692"/>
    </source>
</evidence>
<feature type="transmembrane region" description="Helical" evidence="7">
    <location>
        <begin position="603"/>
        <end position="628"/>
    </location>
</feature>
<accession>F0W2R1</accession>
<feature type="transmembrane region" description="Helical" evidence="7">
    <location>
        <begin position="134"/>
        <end position="157"/>
    </location>
</feature>
<feature type="transmembrane region" description="Helical" evidence="7">
    <location>
        <begin position="533"/>
        <end position="550"/>
    </location>
</feature>
<evidence type="ECO:0000256" key="1">
    <source>
        <dbReference type="ARBA" id="ARBA00004141"/>
    </source>
</evidence>
<dbReference type="InterPro" id="IPR051359">
    <property type="entry name" value="CaCA_antiporter"/>
</dbReference>
<evidence type="ECO:0000256" key="5">
    <source>
        <dbReference type="ARBA" id="ARBA00023136"/>
    </source>
</evidence>
<dbReference type="InterPro" id="IPR004837">
    <property type="entry name" value="NaCa_Exmemb"/>
</dbReference>
<feature type="region of interest" description="Disordered" evidence="6">
    <location>
        <begin position="248"/>
        <end position="279"/>
    </location>
</feature>
<dbReference type="Gene3D" id="1.20.1420.30">
    <property type="entry name" value="NCX, central ion-binding region"/>
    <property type="match status" value="2"/>
</dbReference>
<keyword evidence="5 7" id="KW-0472">Membrane</keyword>
<feature type="compositionally biased region" description="Polar residues" evidence="6">
    <location>
        <begin position="248"/>
        <end position="262"/>
    </location>
</feature>
<proteinExistence type="predicted"/>
<evidence type="ECO:0000256" key="6">
    <source>
        <dbReference type="SAM" id="MobiDB-lite"/>
    </source>
</evidence>
<name>F0W2R1_9STRA</name>
<keyword evidence="3 7" id="KW-0812">Transmembrane</keyword>
<dbReference type="Pfam" id="PF01699">
    <property type="entry name" value="Na_Ca_ex"/>
    <property type="match status" value="2"/>
</dbReference>
<evidence type="ECO:0000256" key="4">
    <source>
        <dbReference type="ARBA" id="ARBA00022989"/>
    </source>
</evidence>
<feature type="transmembrane region" description="Helical" evidence="7">
    <location>
        <begin position="562"/>
        <end position="582"/>
    </location>
</feature>
<dbReference type="HOGENOM" id="CLU_004979_3_1_1"/>
<dbReference type="AlphaFoldDB" id="F0W2R1"/>
<evidence type="ECO:0000256" key="2">
    <source>
        <dbReference type="ARBA" id="ARBA00022448"/>
    </source>
</evidence>
<sequence>MRAVYFFICSVRALFALDVSIPNDHTHATAPNGIPILETADSSRTTYFNYDTLLSAKICAIPFMAGFLLLLCLLFMFYLLSSTADSFFCPSLQSIVEMYRIPPDVAGATFLSFGNGSPDVFSNIAAFGSLTPRIGVASILGGGLLLTTVVTASVGLVSQNQLQLVPRKFMRDVVFYAIAVLYFCVVFYHGMVGQWQAIGFLIIYAIYVACVLLDDHVAVLLQPWFPLHSQNSCQTSDWDLVQSNSPSTLAMGSDSDQSMTKLHQSDDEQSNWTEETPFGPFSPHREEPYMYGTPHSDNSERSTFSLPTPRMNCPEPILSNAHSSNHEFLPLVCRRTTSLIASNRPLRSRRKRSQSTWQSLARSTHYGPSSRRWTRSYHNPDYENLISVSEKDEEEDSIDTELASIDDDIQRMCPSPITENETEEMTSPSKHLPLTRGRLSEAFHFINRYIWSPFQYSFTLIRRLTIPLLDEEVWDKKMTLCCPFFAILVIGTSVFSIELKNPVFVGFSIIGGSIGSIYVHLTSSDQTPPRGRYAAPYLALAFFMSVVWIMNIADEVVGILKTLGKALGVSQLVLGVSVLAWGNSVGDLISDVAIARDGFPSMAFAGCFAGPLFNLLVGTGTSLTIATFQHGTISMGHCVPLVTLGFIYLFISLALNGIVVASQKFRYHRRFCYILYAFYCSFVFASIAVVML</sequence>